<dbReference type="InterPro" id="IPR000719">
    <property type="entry name" value="Prot_kinase_dom"/>
</dbReference>
<dbReference type="InterPro" id="IPR000008">
    <property type="entry name" value="C2_dom"/>
</dbReference>
<feature type="compositionally biased region" description="Low complexity" evidence="17">
    <location>
        <begin position="544"/>
        <end position="554"/>
    </location>
</feature>
<feature type="domain" description="AGC-kinase C-terminal" evidence="21">
    <location>
        <begin position="1186"/>
        <end position="1252"/>
    </location>
</feature>
<evidence type="ECO:0000259" key="21">
    <source>
        <dbReference type="PROSITE" id="PS51285"/>
    </source>
</evidence>
<keyword evidence="5" id="KW-0808">Transferase</keyword>
<evidence type="ECO:0000259" key="18">
    <source>
        <dbReference type="PROSITE" id="PS50004"/>
    </source>
</evidence>
<dbReference type="InterPro" id="IPR017892">
    <property type="entry name" value="Pkinase_C"/>
</dbReference>
<dbReference type="GeneID" id="2908975"/>
<evidence type="ECO:0000256" key="4">
    <source>
        <dbReference type="ARBA" id="ARBA00022553"/>
    </source>
</evidence>
<protein>
    <recommendedName>
        <fullName evidence="2">protein kinase C</fullName>
        <ecNumber evidence="2">2.7.11.13</ecNumber>
    </recommendedName>
</protein>
<evidence type="ECO:0000256" key="10">
    <source>
        <dbReference type="ARBA" id="ARBA00022777"/>
    </source>
</evidence>
<dbReference type="VEuPathDB" id="FungiDB:YALI1_F13339g"/>
<dbReference type="InterPro" id="IPR011072">
    <property type="entry name" value="HR1_rho-bd"/>
</dbReference>
<comment type="similarity">
    <text evidence="1">Belongs to the protein kinase superfamily. AGC Ser/Thr protein kinase family. PKC subfamily.</text>
</comment>
<dbReference type="SUPFAM" id="SSF57889">
    <property type="entry name" value="Cysteine-rich domain"/>
    <property type="match status" value="2"/>
</dbReference>
<dbReference type="Pfam" id="PF00433">
    <property type="entry name" value="Pkinase_C"/>
    <property type="match status" value="1"/>
</dbReference>
<dbReference type="GO" id="GO:0008270">
    <property type="term" value="F:zinc ion binding"/>
    <property type="evidence" value="ECO:0007669"/>
    <property type="project" value="UniProtKB-KW"/>
</dbReference>
<keyword evidence="10" id="KW-0418">Kinase</keyword>
<dbReference type="PROSITE" id="PS50004">
    <property type="entry name" value="C2"/>
    <property type="match status" value="1"/>
</dbReference>
<dbReference type="AlphaFoldDB" id="A0A1D8NMQ7"/>
<feature type="compositionally biased region" description="Polar residues" evidence="17">
    <location>
        <begin position="729"/>
        <end position="739"/>
    </location>
</feature>
<dbReference type="SMART" id="SM00239">
    <property type="entry name" value="C2"/>
    <property type="match status" value="1"/>
</dbReference>
<dbReference type="EC" id="2.7.11.13" evidence="2"/>
<dbReference type="PROSITE" id="PS00479">
    <property type="entry name" value="ZF_DAG_PE_1"/>
    <property type="match status" value="2"/>
</dbReference>
<evidence type="ECO:0000313" key="26">
    <source>
        <dbReference type="Proteomes" id="UP000256601"/>
    </source>
</evidence>
<dbReference type="Gene3D" id="3.30.60.20">
    <property type="match status" value="2"/>
</dbReference>
<evidence type="ECO:0000256" key="16">
    <source>
        <dbReference type="PROSITE-ProRule" id="PRU10141"/>
    </source>
</evidence>
<feature type="compositionally biased region" description="Low complexity" evidence="17">
    <location>
        <begin position="309"/>
        <end position="323"/>
    </location>
</feature>
<dbReference type="PROSITE" id="PS51285">
    <property type="entry name" value="AGC_KINASE_CTER"/>
    <property type="match status" value="1"/>
</dbReference>
<dbReference type="PROSITE" id="PS51860">
    <property type="entry name" value="REM_1"/>
    <property type="match status" value="1"/>
</dbReference>
<dbReference type="InterPro" id="IPR036274">
    <property type="entry name" value="HR1_rpt_sf"/>
</dbReference>
<dbReference type="CDD" id="cd11620">
    <property type="entry name" value="HR1_PKC-like_2_fungi"/>
    <property type="match status" value="1"/>
</dbReference>
<dbReference type="OMA" id="QCTHLVP"/>
<keyword evidence="4" id="KW-0597">Phosphoprotein</keyword>
<dbReference type="GO" id="GO:0005524">
    <property type="term" value="F:ATP binding"/>
    <property type="evidence" value="ECO:0007669"/>
    <property type="project" value="UniProtKB-UniRule"/>
</dbReference>
<keyword evidence="12 16" id="KW-0067">ATP-binding</keyword>
<feature type="compositionally biased region" description="Polar residues" evidence="17">
    <location>
        <begin position="789"/>
        <end position="798"/>
    </location>
</feature>
<name>A0A1D8NMQ7_YARLL</name>
<feature type="compositionally biased region" description="Basic and acidic residues" evidence="17">
    <location>
        <begin position="602"/>
        <end position="614"/>
    </location>
</feature>
<dbReference type="SMART" id="SM00133">
    <property type="entry name" value="S_TK_X"/>
    <property type="match status" value="1"/>
</dbReference>
<reference evidence="24 26" key="2">
    <citation type="submission" date="2018-07" db="EMBL/GenBank/DDBJ databases">
        <title>Draft Genome Assemblies for Five Robust Yarrowia lipolytica Strains Exhibiting High Lipid Production and Pentose Sugar Utilization and Sugar Alcohol Secretion from Undetoxified Lignocellulosic Biomass Hydrolysates.</title>
        <authorList>
            <consortium name="DOE Joint Genome Institute"/>
            <person name="Walker C."/>
            <person name="Ryu S."/>
            <person name="Na H."/>
            <person name="Zane M."/>
            <person name="LaButti K."/>
            <person name="Lipzen A."/>
            <person name="Haridas S."/>
            <person name="Barry K."/>
            <person name="Grigoriev I.V."/>
            <person name="Quarterman J."/>
            <person name="Slininger P."/>
            <person name="Dien B."/>
            <person name="Trinh C.T."/>
        </authorList>
    </citation>
    <scope>NUCLEOTIDE SEQUENCE [LARGE SCALE GENOMIC DNA]</scope>
    <source>
        <strain evidence="24 26">YB392</strain>
    </source>
</reference>
<feature type="domain" description="Phorbol-ester/DAG-type" evidence="20">
    <location>
        <begin position="467"/>
        <end position="517"/>
    </location>
</feature>
<dbReference type="SMART" id="SM00742">
    <property type="entry name" value="Hr1"/>
    <property type="match status" value="2"/>
</dbReference>
<dbReference type="GO" id="GO:0090334">
    <property type="term" value="P:regulation of cell wall (1-&gt;3)-beta-D-glucan biosynthetic process"/>
    <property type="evidence" value="ECO:0007669"/>
    <property type="project" value="EnsemblFungi"/>
</dbReference>
<keyword evidence="9" id="KW-0863">Zinc-finger</keyword>
<dbReference type="PROSITE" id="PS50011">
    <property type="entry name" value="PROTEIN_KINASE_DOM"/>
    <property type="match status" value="1"/>
</dbReference>
<dbReference type="Gene3D" id="2.60.40.150">
    <property type="entry name" value="C2 domain"/>
    <property type="match status" value="1"/>
</dbReference>
<dbReference type="PROSITE" id="PS50081">
    <property type="entry name" value="ZF_DAG_PE_2"/>
    <property type="match status" value="2"/>
</dbReference>
<keyword evidence="7" id="KW-0677">Repeat</keyword>
<dbReference type="CDD" id="cd20822">
    <property type="entry name" value="C1_ScPKC1-like_rpt1"/>
    <property type="match status" value="1"/>
</dbReference>
<evidence type="ECO:0000256" key="12">
    <source>
        <dbReference type="ARBA" id="ARBA00022840"/>
    </source>
</evidence>
<feature type="domain" description="REM-1" evidence="22">
    <location>
        <begin position="94"/>
        <end position="169"/>
    </location>
</feature>
<comment type="catalytic activity">
    <reaction evidence="13">
        <text>L-threonyl-[protein] + ATP = O-phospho-L-threonyl-[protein] + ADP + H(+)</text>
        <dbReference type="Rhea" id="RHEA:46608"/>
        <dbReference type="Rhea" id="RHEA-COMP:11060"/>
        <dbReference type="Rhea" id="RHEA-COMP:11605"/>
        <dbReference type="ChEBI" id="CHEBI:15378"/>
        <dbReference type="ChEBI" id="CHEBI:30013"/>
        <dbReference type="ChEBI" id="CHEBI:30616"/>
        <dbReference type="ChEBI" id="CHEBI:61977"/>
        <dbReference type="ChEBI" id="CHEBI:456216"/>
        <dbReference type="EC" id="2.7.11.13"/>
    </reaction>
</comment>
<dbReference type="GO" id="GO:1903139">
    <property type="term" value="P:positive regulation of cell integrity MAPK cascade"/>
    <property type="evidence" value="ECO:0007669"/>
    <property type="project" value="EnsemblFungi"/>
</dbReference>
<evidence type="ECO:0000259" key="22">
    <source>
        <dbReference type="PROSITE" id="PS51860"/>
    </source>
</evidence>
<dbReference type="InterPro" id="IPR037778">
    <property type="entry name" value="C2_fungal_PKC"/>
</dbReference>
<evidence type="ECO:0000256" key="14">
    <source>
        <dbReference type="ARBA" id="ARBA00047470"/>
    </source>
</evidence>
<evidence type="ECO:0000259" key="20">
    <source>
        <dbReference type="PROSITE" id="PS50081"/>
    </source>
</evidence>
<dbReference type="InterPro" id="IPR011009">
    <property type="entry name" value="Kinase-like_dom_sf"/>
</dbReference>
<feature type="region of interest" description="Disordered" evidence="17">
    <location>
        <begin position="533"/>
        <end position="838"/>
    </location>
</feature>
<evidence type="ECO:0000256" key="1">
    <source>
        <dbReference type="ARBA" id="ARBA00005490"/>
    </source>
</evidence>
<dbReference type="EMBL" id="KZ857332">
    <property type="protein sequence ID" value="RDW26753.1"/>
    <property type="molecule type" value="Genomic_DNA"/>
</dbReference>
<dbReference type="VEuPathDB" id="FungiDB:YALI0_F09746g"/>
<dbReference type="PROSITE" id="PS00107">
    <property type="entry name" value="PROTEIN_KINASE_ATP"/>
    <property type="match status" value="1"/>
</dbReference>
<evidence type="ECO:0000256" key="6">
    <source>
        <dbReference type="ARBA" id="ARBA00022723"/>
    </source>
</evidence>
<keyword evidence="6" id="KW-0479">Metal-binding</keyword>
<dbReference type="Proteomes" id="UP000256601">
    <property type="component" value="Unassembled WGS sequence"/>
</dbReference>
<keyword evidence="8 16" id="KW-0547">Nucleotide-binding</keyword>
<evidence type="ECO:0000256" key="9">
    <source>
        <dbReference type="ARBA" id="ARBA00022771"/>
    </source>
</evidence>
<feature type="binding site" evidence="16">
    <location>
        <position position="954"/>
    </location>
    <ligand>
        <name>ATP</name>
        <dbReference type="ChEBI" id="CHEBI:30616"/>
    </ligand>
</feature>
<feature type="region of interest" description="Disordered" evidence="17">
    <location>
        <begin position="895"/>
        <end position="915"/>
    </location>
</feature>
<dbReference type="GO" id="GO:2000769">
    <property type="term" value="P:regulation of establishment or maintenance of cell polarity regulating cell shape"/>
    <property type="evidence" value="ECO:0007669"/>
    <property type="project" value="EnsemblFungi"/>
</dbReference>
<dbReference type="GO" id="GO:0009272">
    <property type="term" value="P:fungal-type cell wall biogenesis"/>
    <property type="evidence" value="ECO:0007669"/>
    <property type="project" value="EnsemblFungi"/>
</dbReference>
<dbReference type="PANTHER" id="PTHR24351">
    <property type="entry name" value="RIBOSOMAL PROTEIN S6 KINASE"/>
    <property type="match status" value="1"/>
</dbReference>
<dbReference type="GO" id="GO:0000935">
    <property type="term" value="C:division septum"/>
    <property type="evidence" value="ECO:0007669"/>
    <property type="project" value="EnsemblFungi"/>
</dbReference>
<dbReference type="Pfam" id="PF02185">
    <property type="entry name" value="HR1"/>
    <property type="match status" value="2"/>
</dbReference>
<dbReference type="eggNOG" id="KOG0694">
    <property type="taxonomic scope" value="Eukaryota"/>
</dbReference>
<evidence type="ECO:0000256" key="13">
    <source>
        <dbReference type="ARBA" id="ARBA00047272"/>
    </source>
</evidence>
<evidence type="ECO:0000256" key="3">
    <source>
        <dbReference type="ARBA" id="ARBA00022527"/>
    </source>
</evidence>
<feature type="compositionally biased region" description="Acidic residues" evidence="17">
    <location>
        <begin position="742"/>
        <end position="753"/>
    </location>
</feature>
<dbReference type="InterPro" id="IPR035892">
    <property type="entry name" value="C2_domain_sf"/>
</dbReference>
<feature type="domain" description="Phorbol-ester/DAG-type" evidence="20">
    <location>
        <begin position="400"/>
        <end position="447"/>
    </location>
</feature>
<dbReference type="SUPFAM" id="SSF56112">
    <property type="entry name" value="Protein kinase-like (PK-like)"/>
    <property type="match status" value="1"/>
</dbReference>
<organism evidence="23 25">
    <name type="scientific">Yarrowia lipolytica</name>
    <name type="common">Candida lipolytica</name>
    <dbReference type="NCBI Taxonomy" id="4952"/>
    <lineage>
        <taxon>Eukaryota</taxon>
        <taxon>Fungi</taxon>
        <taxon>Dikarya</taxon>
        <taxon>Ascomycota</taxon>
        <taxon>Saccharomycotina</taxon>
        <taxon>Dipodascomycetes</taxon>
        <taxon>Dipodascales</taxon>
        <taxon>Dipodascales incertae sedis</taxon>
        <taxon>Yarrowia</taxon>
    </lineage>
</organism>
<dbReference type="GO" id="GO:1902660">
    <property type="term" value="P:negative regulation of glucose mediated signaling pathway"/>
    <property type="evidence" value="ECO:0007669"/>
    <property type="project" value="EnsemblFungi"/>
</dbReference>
<dbReference type="InterPro" id="IPR008271">
    <property type="entry name" value="Ser/Thr_kinase_AS"/>
</dbReference>
<dbReference type="CDD" id="cd20823">
    <property type="entry name" value="C1_ScPKC1-like_rpt2"/>
    <property type="match status" value="1"/>
</dbReference>
<feature type="region of interest" description="Disordered" evidence="17">
    <location>
        <begin position="301"/>
        <end position="329"/>
    </location>
</feature>
<sequence length="1252" mass="139938">MSAPDDIESAIQKLYKQIEVEKNIIRGTKAAAQASQDSAFKLQCQSKLTDNQKNVNYLESKMRELKLRTRPEAMAPGPHPTQKRANFTKLDLIKYDTPFFGPRIQHMLQQLEFKMSVEKNYKEGFENALRLYQRDPKKIQEIENMRKESLQKMGLLKKSLKRYQDMHIDIDDAIDSDSINAPNIRRPLSGIVTITVHALRNVEHIASVRGKRPETMVTVKCEDKLVGRTKLSRTERWNDTFQFPVDKANEVEIIIYDRDGDHFKPVGLLWLTISDVAEEIRRRKNGQKLAATGWVAASETAAGGHADPASRGGAAASGATGSGLPTLEAPQIDRPVSSVVNYAGPTIEEWFVVEPAGQIYLTLGFEKTNRGVKRPHELGGLGLGRQNAIRKKEDVHEIHGHKFVAQQFYSIMRCALCGDFLSGAGFQCQDCRLTCHGKCYSKVVTKCISKSSTETDPDEEKLNHRIPHRFQVFTNKSANWCCHCGYILPLGRKSVRKCGECGVTAHVQCEHLVPDFCGMSMERANQILSEIKSTKIRRASQHPTTSTSSSQQSTLYSATPSHMHVNAGDRDGNGYGAGNSSDRLSLTPVDTNSSINSTATMRGERKNTVRRKEVGSAPSLPPKEGSVSSSAASLVGIPPPGVPAPGPPSAVPDRGQAYHQQRYDPTASTLDPRARRESQGYVLPTSASPKSPSRSPQQQQFQSSPSRDREEQPLYPPRNSSVGDIYPNRESTPSPSQVLSPVEDDVKMEDEDAFDKSIINNEPEASDASVSYSPPKSMIIDEQHKKHSASGSLDSGYQSLPVPGVHAEQQQRDEEDARAREQQHKEQQALRAQQQREQQMREQQYQQQQYQQQQYQQQQAQQQQVQQRQAAQQAQQAQAAAAAAVAATASQTQAAGASPASPAPASNRHSVVGKKKRPRIGLDDFNFLAVLGKGNFGKVMLAESKKTTNLYAIKVLKKDFIIENDEVESTRSERRVFQIANRESHPFLLNLYSCFQTENRVYFVMDYVSGGDLMWHIQKEGVFKPGRAQFYAAEVLLGIKHFHDNGVIYRDLKLDNILLTRDGHVKIADYGLCKEDMDYGRTTGTFCGTPEFMAPEILLEQRYGLAVDWWAFGVLIYQMVLGQSPFRGEDEDEIFDAILADEPRYPITLPGNCVSILTQLLTREPERRLGSGPRDAEEIMAHPYFANVNFDDIYHKRIPPPFVPKITSPTDVTNFDQEFTSETPALTPVTTTLTSAMQDQFRNFTWMCDEAI</sequence>
<evidence type="ECO:0000256" key="8">
    <source>
        <dbReference type="ARBA" id="ARBA00022741"/>
    </source>
</evidence>
<dbReference type="Gene3D" id="1.10.287.160">
    <property type="entry name" value="HR1 repeat"/>
    <property type="match status" value="1"/>
</dbReference>
<dbReference type="FunFam" id="3.30.200.20:FF:000103">
    <property type="entry name" value="Protein kinase C"/>
    <property type="match status" value="1"/>
</dbReference>
<evidence type="ECO:0000313" key="25">
    <source>
        <dbReference type="Proteomes" id="UP000182444"/>
    </source>
</evidence>
<dbReference type="InterPro" id="IPR000961">
    <property type="entry name" value="AGC-kinase_C"/>
</dbReference>
<dbReference type="InterPro" id="IPR017441">
    <property type="entry name" value="Protein_kinase_ATP_BS"/>
</dbReference>
<keyword evidence="15" id="KW-0175">Coiled coil</keyword>
<evidence type="ECO:0000259" key="19">
    <source>
        <dbReference type="PROSITE" id="PS50011"/>
    </source>
</evidence>
<dbReference type="GO" id="GO:0007165">
    <property type="term" value="P:signal transduction"/>
    <property type="evidence" value="ECO:0007669"/>
    <property type="project" value="InterPro"/>
</dbReference>
<dbReference type="FunFam" id="3.30.60.20:FF:000034">
    <property type="entry name" value="Protein kinase C"/>
    <property type="match status" value="1"/>
</dbReference>
<feature type="domain" description="Protein kinase" evidence="19">
    <location>
        <begin position="925"/>
        <end position="1185"/>
    </location>
</feature>
<accession>A0A1D8NMQ7</accession>
<feature type="compositionally biased region" description="Basic and acidic residues" evidence="17">
    <location>
        <begin position="809"/>
        <end position="828"/>
    </location>
</feature>
<evidence type="ECO:0000256" key="11">
    <source>
        <dbReference type="ARBA" id="ARBA00022833"/>
    </source>
</evidence>
<evidence type="ECO:0000256" key="17">
    <source>
        <dbReference type="SAM" id="MobiDB-lite"/>
    </source>
</evidence>
<dbReference type="SUPFAM" id="SSF46585">
    <property type="entry name" value="HR1 repeat"/>
    <property type="match status" value="1"/>
</dbReference>
<dbReference type="FunFam" id="1.10.510.10:FF:000101">
    <property type="entry name" value="Protein kinase C"/>
    <property type="match status" value="1"/>
</dbReference>
<feature type="compositionally biased region" description="Low complexity" evidence="17">
    <location>
        <begin position="895"/>
        <end position="905"/>
    </location>
</feature>
<feature type="domain" description="C2" evidence="18">
    <location>
        <begin position="173"/>
        <end position="289"/>
    </location>
</feature>
<dbReference type="SUPFAM" id="SSF49562">
    <property type="entry name" value="C2 domain (Calcium/lipid-binding domain, CaLB)"/>
    <property type="match status" value="1"/>
</dbReference>
<dbReference type="InterPro" id="IPR037312">
    <property type="entry name" value="PKC-like_HR1"/>
</dbReference>
<evidence type="ECO:0000256" key="15">
    <source>
        <dbReference type="PROSITE-ProRule" id="PRU01207"/>
    </source>
</evidence>
<dbReference type="RefSeq" id="XP_505220.1">
    <property type="nucleotide sequence ID" value="XM_505220.1"/>
</dbReference>
<reference evidence="23 25" key="1">
    <citation type="journal article" date="2016" name="PLoS ONE">
        <title>Sequence Assembly of Yarrowia lipolytica Strain W29/CLIB89 Shows Transposable Element Diversity.</title>
        <authorList>
            <person name="Magnan C."/>
            <person name="Yu J."/>
            <person name="Chang I."/>
            <person name="Jahn E."/>
            <person name="Kanomata Y."/>
            <person name="Wu J."/>
            <person name="Zeller M."/>
            <person name="Oakes M."/>
            <person name="Baldi P."/>
            <person name="Sandmeyer S."/>
        </authorList>
    </citation>
    <scope>NUCLEOTIDE SEQUENCE [LARGE SCALE GENOMIC DNA]</scope>
    <source>
        <strain evidence="23">CLIB89</strain>
        <strain evidence="25">CLIB89(W29)</strain>
    </source>
</reference>
<dbReference type="InterPro" id="IPR002219">
    <property type="entry name" value="PKC_DAG/PE"/>
</dbReference>
<dbReference type="Pfam" id="PF00130">
    <property type="entry name" value="C1_1"/>
    <property type="match status" value="2"/>
</dbReference>
<dbReference type="EMBL" id="CP017558">
    <property type="protein sequence ID" value="AOW06921.1"/>
    <property type="molecule type" value="Genomic_DNA"/>
</dbReference>
<evidence type="ECO:0000256" key="7">
    <source>
        <dbReference type="ARBA" id="ARBA00022737"/>
    </source>
</evidence>
<dbReference type="InterPro" id="IPR046349">
    <property type="entry name" value="C1-like_sf"/>
</dbReference>
<evidence type="ECO:0000313" key="23">
    <source>
        <dbReference type="EMBL" id="AOW06921.1"/>
    </source>
</evidence>
<keyword evidence="3" id="KW-0723">Serine/threonine-protein kinase</keyword>
<keyword evidence="11" id="KW-0862">Zinc</keyword>
<dbReference type="Proteomes" id="UP000182444">
    <property type="component" value="Chromosome 1F"/>
</dbReference>
<feature type="compositionally biased region" description="Low complexity" evidence="17">
    <location>
        <begin position="684"/>
        <end position="705"/>
    </location>
</feature>
<feature type="compositionally biased region" description="Polar residues" evidence="17">
    <location>
        <begin position="578"/>
        <end position="600"/>
    </location>
</feature>
<proteinExistence type="inferred from homology"/>
<feature type="compositionally biased region" description="Pro residues" evidence="17">
    <location>
        <begin position="637"/>
        <end position="650"/>
    </location>
</feature>
<dbReference type="Pfam" id="PF00069">
    <property type="entry name" value="Pkinase"/>
    <property type="match status" value="1"/>
</dbReference>
<dbReference type="Gene3D" id="1.10.510.10">
    <property type="entry name" value="Transferase(Phosphotransferase) domain 1"/>
    <property type="match status" value="1"/>
</dbReference>
<evidence type="ECO:0000256" key="2">
    <source>
        <dbReference type="ARBA" id="ARBA00012429"/>
    </source>
</evidence>
<dbReference type="OrthoDB" id="63267at2759"/>
<comment type="catalytic activity">
    <reaction evidence="14">
        <text>L-seryl-[protein] + ATP = O-phospho-L-seryl-[protein] + ADP + H(+)</text>
        <dbReference type="Rhea" id="RHEA:17989"/>
        <dbReference type="Rhea" id="RHEA-COMP:9863"/>
        <dbReference type="Rhea" id="RHEA-COMP:11604"/>
        <dbReference type="ChEBI" id="CHEBI:15378"/>
        <dbReference type="ChEBI" id="CHEBI:29999"/>
        <dbReference type="ChEBI" id="CHEBI:30616"/>
        <dbReference type="ChEBI" id="CHEBI:83421"/>
        <dbReference type="ChEBI" id="CHEBI:456216"/>
        <dbReference type="EC" id="2.7.11.13"/>
    </reaction>
</comment>
<dbReference type="GO" id="GO:0070610">
    <property type="term" value="P:regulation of fungal-type cell wall (1-&gt;3)-alpha-glucan biosynthetic process"/>
    <property type="evidence" value="ECO:0007669"/>
    <property type="project" value="EnsemblFungi"/>
</dbReference>
<gene>
    <name evidence="24" type="ORF">B0I71DRAFT_174081</name>
    <name evidence="23" type="ORF">YALI1_F13339g</name>
</gene>
<dbReference type="PROSITE" id="PS00108">
    <property type="entry name" value="PROTEIN_KINASE_ST"/>
    <property type="match status" value="1"/>
</dbReference>
<dbReference type="SMART" id="SM00109">
    <property type="entry name" value="C1"/>
    <property type="match status" value="2"/>
</dbReference>
<evidence type="ECO:0000256" key="5">
    <source>
        <dbReference type="ARBA" id="ARBA00022679"/>
    </source>
</evidence>
<dbReference type="KEGG" id="yli:2908975"/>
<evidence type="ECO:0000313" key="24">
    <source>
        <dbReference type="EMBL" id="RDW26753.1"/>
    </source>
</evidence>
<dbReference type="SMART" id="SM00220">
    <property type="entry name" value="S_TKc"/>
    <property type="match status" value="1"/>
</dbReference>
<feature type="compositionally biased region" description="Low complexity" evidence="17">
    <location>
        <begin position="829"/>
        <end position="838"/>
    </location>
</feature>
<dbReference type="CDD" id="cd05570">
    <property type="entry name" value="STKc_PKC"/>
    <property type="match status" value="1"/>
</dbReference>
<dbReference type="Gene3D" id="3.30.200.20">
    <property type="entry name" value="Phosphorylase Kinase, domain 1"/>
    <property type="match status" value="1"/>
</dbReference>
<dbReference type="CDD" id="cd08689">
    <property type="entry name" value="C2_fungal_Pkc1p"/>
    <property type="match status" value="1"/>
</dbReference>
<feature type="compositionally biased region" description="Low complexity" evidence="17">
    <location>
        <begin position="625"/>
        <end position="636"/>
    </location>
</feature>
<dbReference type="Pfam" id="PF00168">
    <property type="entry name" value="C2"/>
    <property type="match status" value="1"/>
</dbReference>
<dbReference type="GO" id="GO:0004697">
    <property type="term" value="F:diacylglycerol-dependent serine/threonine kinase activity"/>
    <property type="evidence" value="ECO:0007669"/>
    <property type="project" value="UniProtKB-EC"/>
</dbReference>